<evidence type="ECO:0000313" key="4">
    <source>
        <dbReference type="EMBL" id="TDQ34732.1"/>
    </source>
</evidence>
<dbReference type="GO" id="GO:0005840">
    <property type="term" value="C:ribosome"/>
    <property type="evidence" value="ECO:0007669"/>
    <property type="project" value="UniProtKB-KW"/>
</dbReference>
<dbReference type="InterPro" id="IPR014722">
    <property type="entry name" value="Rib_uL2_dom2"/>
</dbReference>
<comment type="caution">
    <text evidence="4">The sequence shown here is derived from an EMBL/GenBank/DDBJ whole genome shotgun (WGS) entry which is preliminary data.</text>
</comment>
<dbReference type="CDD" id="cd06088">
    <property type="entry name" value="KOW_RPL14"/>
    <property type="match status" value="1"/>
</dbReference>
<dbReference type="RefSeq" id="WP_341770359.1">
    <property type="nucleotide sequence ID" value="NZ_SNYJ01000023.1"/>
</dbReference>
<dbReference type="EMBL" id="SNYJ01000023">
    <property type="protein sequence ID" value="TDQ34732.1"/>
    <property type="molecule type" value="Genomic_DNA"/>
</dbReference>
<dbReference type="Pfam" id="PF00467">
    <property type="entry name" value="KOW"/>
    <property type="match status" value="1"/>
</dbReference>
<keyword evidence="1" id="KW-0689">Ribosomal protein</keyword>
<dbReference type="InterPro" id="IPR005824">
    <property type="entry name" value="KOW"/>
</dbReference>
<accession>A0A4R6TU35</accession>
<dbReference type="Proteomes" id="UP000295632">
    <property type="component" value="Unassembled WGS sequence"/>
</dbReference>
<evidence type="ECO:0000313" key="5">
    <source>
        <dbReference type="Proteomes" id="UP000295632"/>
    </source>
</evidence>
<gene>
    <name evidence="4" type="ORF">EV213_12359</name>
</gene>
<name>A0A4R6TU35_9BACI</name>
<dbReference type="SMART" id="SM00739">
    <property type="entry name" value="KOW"/>
    <property type="match status" value="1"/>
</dbReference>
<protein>
    <recommendedName>
        <fullName evidence="3">KOW domain-containing protein</fullName>
    </recommendedName>
</protein>
<keyword evidence="5" id="KW-1185">Reference proteome</keyword>
<evidence type="ECO:0000259" key="3">
    <source>
        <dbReference type="SMART" id="SM00739"/>
    </source>
</evidence>
<dbReference type="InterPro" id="IPR041985">
    <property type="entry name" value="Ribosomal_eL14_KOW"/>
</dbReference>
<evidence type="ECO:0000256" key="2">
    <source>
        <dbReference type="ARBA" id="ARBA00023274"/>
    </source>
</evidence>
<feature type="domain" description="KOW" evidence="3">
    <location>
        <begin position="9"/>
        <end position="36"/>
    </location>
</feature>
<sequence>MHLNKEDTQPQIGQYVKICKGRDRGFIAIIVSIVDESQLLLADGKKRTFDRAKLKNLAHVELLATVSPEVKRSLAETGRVTNAKLRHAIATMQRAIRDE</sequence>
<dbReference type="AlphaFoldDB" id="A0A4R6TU35"/>
<reference evidence="4 5" key="1">
    <citation type="submission" date="2019-03" db="EMBL/GenBank/DDBJ databases">
        <title>Genomic Encyclopedia of Type Strains, Phase IV (KMG-IV): sequencing the most valuable type-strain genomes for metagenomic binning, comparative biology and taxonomic classification.</title>
        <authorList>
            <person name="Goeker M."/>
        </authorList>
    </citation>
    <scope>NUCLEOTIDE SEQUENCE [LARGE SCALE GENOMIC DNA]</scope>
    <source>
        <strain evidence="4 5">DSM 28697</strain>
    </source>
</reference>
<dbReference type="SUPFAM" id="SSF50104">
    <property type="entry name" value="Translation proteins SH3-like domain"/>
    <property type="match status" value="1"/>
</dbReference>
<evidence type="ECO:0000256" key="1">
    <source>
        <dbReference type="ARBA" id="ARBA00022980"/>
    </source>
</evidence>
<dbReference type="InterPro" id="IPR008991">
    <property type="entry name" value="Translation_prot_SH3-like_sf"/>
</dbReference>
<proteinExistence type="predicted"/>
<organism evidence="4 5">
    <name type="scientific">Aureibacillus halotolerans</name>
    <dbReference type="NCBI Taxonomy" id="1508390"/>
    <lineage>
        <taxon>Bacteria</taxon>
        <taxon>Bacillati</taxon>
        <taxon>Bacillota</taxon>
        <taxon>Bacilli</taxon>
        <taxon>Bacillales</taxon>
        <taxon>Bacillaceae</taxon>
        <taxon>Aureibacillus</taxon>
    </lineage>
</organism>
<keyword evidence="2" id="KW-0687">Ribonucleoprotein</keyword>
<dbReference type="Gene3D" id="2.30.30.30">
    <property type="match status" value="1"/>
</dbReference>
<dbReference type="GO" id="GO:1990904">
    <property type="term" value="C:ribonucleoprotein complex"/>
    <property type="evidence" value="ECO:0007669"/>
    <property type="project" value="UniProtKB-KW"/>
</dbReference>